<reference evidence="2" key="1">
    <citation type="submission" date="2018-05" db="EMBL/GenBank/DDBJ databases">
        <authorList>
            <person name="Lanie J.A."/>
            <person name="Ng W.-L."/>
            <person name="Kazmierczak K.M."/>
            <person name="Andrzejewski T.M."/>
            <person name="Davidsen T.M."/>
            <person name="Wayne K.J."/>
            <person name="Tettelin H."/>
            <person name="Glass J.I."/>
            <person name="Rusch D."/>
            <person name="Podicherti R."/>
            <person name="Tsui H.-C.T."/>
            <person name="Winkler M.E."/>
        </authorList>
    </citation>
    <scope>NUCLEOTIDE SEQUENCE</scope>
</reference>
<evidence type="ECO:0000259" key="1">
    <source>
        <dbReference type="Pfam" id="PF05099"/>
    </source>
</evidence>
<dbReference type="InterPro" id="IPR029024">
    <property type="entry name" value="TerB-like"/>
</dbReference>
<organism evidence="2">
    <name type="scientific">marine metagenome</name>
    <dbReference type="NCBI Taxonomy" id="408172"/>
    <lineage>
        <taxon>unclassified sequences</taxon>
        <taxon>metagenomes</taxon>
        <taxon>ecological metagenomes</taxon>
    </lineage>
</organism>
<accession>A0A382J1J9</accession>
<dbReference type="AlphaFoldDB" id="A0A382J1J9"/>
<feature type="domain" description="Co-chaperone DjlA N-terminal" evidence="1">
    <location>
        <begin position="25"/>
        <end position="125"/>
    </location>
</feature>
<dbReference type="InterPro" id="IPR007791">
    <property type="entry name" value="DjlA_N"/>
</dbReference>
<evidence type="ECO:0000313" key="2">
    <source>
        <dbReference type="EMBL" id="SVC05910.1"/>
    </source>
</evidence>
<dbReference type="EMBL" id="UINC01071191">
    <property type="protein sequence ID" value="SVC05910.1"/>
    <property type="molecule type" value="Genomic_DNA"/>
</dbReference>
<proteinExistence type="predicted"/>
<dbReference type="SUPFAM" id="SSF158682">
    <property type="entry name" value="TerB-like"/>
    <property type="match status" value="1"/>
</dbReference>
<protein>
    <recommendedName>
        <fullName evidence="1">Co-chaperone DjlA N-terminal domain-containing protein</fullName>
    </recommendedName>
</protein>
<name>A0A382J1J9_9ZZZZ</name>
<sequence>MKHSFENIELPSVEEMTSEQKLWFASSIAGMVGADGHAQNKELEFLKQAINFLDTKEDVDKIIDMVKDLEHDVHPKLDKIAIDYKQAFFILKYLAQIMVSDSDLSPKEIRFFLKAGELLGFSSVDKYKNVNPLLIG</sequence>
<dbReference type="Gene3D" id="1.10.3680.10">
    <property type="entry name" value="TerB-like"/>
    <property type="match status" value="1"/>
</dbReference>
<dbReference type="Pfam" id="PF05099">
    <property type="entry name" value="TerB"/>
    <property type="match status" value="1"/>
</dbReference>
<gene>
    <name evidence="2" type="ORF">METZ01_LOCUS258764</name>
</gene>